<dbReference type="SUPFAM" id="SSF52058">
    <property type="entry name" value="L domain-like"/>
    <property type="match status" value="1"/>
</dbReference>
<dbReference type="AlphaFoldDB" id="A0A9D4X1X2"/>
<protein>
    <recommendedName>
        <fullName evidence="1">R13L1/DRL21-like LRR repeat region domain-containing protein</fullName>
    </recommendedName>
</protein>
<dbReference type="EMBL" id="JAMSHJ010000005">
    <property type="protein sequence ID" value="KAI5410815.1"/>
    <property type="molecule type" value="Genomic_DNA"/>
</dbReference>
<dbReference type="Proteomes" id="UP001058974">
    <property type="component" value="Chromosome 5"/>
</dbReference>
<evidence type="ECO:0000313" key="2">
    <source>
        <dbReference type="EMBL" id="KAI5410815.1"/>
    </source>
</evidence>
<dbReference type="PANTHER" id="PTHR47186:SF18">
    <property type="entry name" value="RX N-TERMINAL DOMAIN-CONTAINING PROTEIN"/>
    <property type="match status" value="1"/>
</dbReference>
<proteinExistence type="predicted"/>
<reference evidence="2 3" key="1">
    <citation type="journal article" date="2022" name="Nat. Genet.">
        <title>Improved pea reference genome and pan-genome highlight genomic features and evolutionary characteristics.</title>
        <authorList>
            <person name="Yang T."/>
            <person name="Liu R."/>
            <person name="Luo Y."/>
            <person name="Hu S."/>
            <person name="Wang D."/>
            <person name="Wang C."/>
            <person name="Pandey M.K."/>
            <person name="Ge S."/>
            <person name="Xu Q."/>
            <person name="Li N."/>
            <person name="Li G."/>
            <person name="Huang Y."/>
            <person name="Saxena R.K."/>
            <person name="Ji Y."/>
            <person name="Li M."/>
            <person name="Yan X."/>
            <person name="He Y."/>
            <person name="Liu Y."/>
            <person name="Wang X."/>
            <person name="Xiang C."/>
            <person name="Varshney R.K."/>
            <person name="Ding H."/>
            <person name="Gao S."/>
            <person name="Zong X."/>
        </authorList>
    </citation>
    <scope>NUCLEOTIDE SEQUENCE [LARGE SCALE GENOMIC DNA]</scope>
    <source>
        <strain evidence="2 3">cv. Zhongwan 6</strain>
    </source>
</reference>
<dbReference type="Gene3D" id="3.80.10.10">
    <property type="entry name" value="Ribonuclease Inhibitor"/>
    <property type="match status" value="1"/>
</dbReference>
<dbReference type="Pfam" id="PF25019">
    <property type="entry name" value="LRR_R13L1-DRL21"/>
    <property type="match status" value="1"/>
</dbReference>
<evidence type="ECO:0000313" key="3">
    <source>
        <dbReference type="Proteomes" id="UP001058974"/>
    </source>
</evidence>
<sequence length="153" mass="17126">MKEQIDELALEWDCGSTFQDSQIKSVVLEHLQPSTNLKSLTIKGCGGISFPNWLGDFSFSNMVYLKILKLCICGFNDKSIDGMSLQHLSSLKNLEIVNAPNLKSLPKELPSSLSVLSITRCPLLVATLRRKRGKEWRKIAHILAIIIDDELIT</sequence>
<dbReference type="Gramene" id="Psat05G0608900-T1">
    <property type="protein sequence ID" value="KAI5410815.1"/>
    <property type="gene ID" value="KIW84_056089"/>
</dbReference>
<gene>
    <name evidence="2" type="ORF">KIW84_056089</name>
</gene>
<dbReference type="InterPro" id="IPR056789">
    <property type="entry name" value="LRR_R13L1-DRL21"/>
</dbReference>
<name>A0A9D4X1X2_PEA</name>
<keyword evidence="3" id="KW-1185">Reference proteome</keyword>
<dbReference type="PANTHER" id="PTHR47186">
    <property type="entry name" value="LEUCINE-RICH REPEAT-CONTAINING PROTEIN 57"/>
    <property type="match status" value="1"/>
</dbReference>
<dbReference type="Gramene" id="PSAT_LOCUS20693_t1">
    <property type="protein sequence ID" value="CAL5201467.1"/>
    <property type="gene ID" value="PSAT_LOCUS20693"/>
</dbReference>
<evidence type="ECO:0000259" key="1">
    <source>
        <dbReference type="Pfam" id="PF25019"/>
    </source>
</evidence>
<comment type="caution">
    <text evidence="2">The sequence shown here is derived from an EMBL/GenBank/DDBJ whole genome shotgun (WGS) entry which is preliminary data.</text>
</comment>
<accession>A0A9D4X1X2</accession>
<organism evidence="2 3">
    <name type="scientific">Pisum sativum</name>
    <name type="common">Garden pea</name>
    <name type="synonym">Lathyrus oleraceus</name>
    <dbReference type="NCBI Taxonomy" id="3888"/>
    <lineage>
        <taxon>Eukaryota</taxon>
        <taxon>Viridiplantae</taxon>
        <taxon>Streptophyta</taxon>
        <taxon>Embryophyta</taxon>
        <taxon>Tracheophyta</taxon>
        <taxon>Spermatophyta</taxon>
        <taxon>Magnoliopsida</taxon>
        <taxon>eudicotyledons</taxon>
        <taxon>Gunneridae</taxon>
        <taxon>Pentapetalae</taxon>
        <taxon>rosids</taxon>
        <taxon>fabids</taxon>
        <taxon>Fabales</taxon>
        <taxon>Fabaceae</taxon>
        <taxon>Papilionoideae</taxon>
        <taxon>50 kb inversion clade</taxon>
        <taxon>NPAAA clade</taxon>
        <taxon>Hologalegina</taxon>
        <taxon>IRL clade</taxon>
        <taxon>Fabeae</taxon>
        <taxon>Lathyrus</taxon>
    </lineage>
</organism>
<dbReference type="InterPro" id="IPR032675">
    <property type="entry name" value="LRR_dom_sf"/>
</dbReference>
<feature type="domain" description="R13L1/DRL21-like LRR repeat region" evidence="1">
    <location>
        <begin position="2"/>
        <end position="71"/>
    </location>
</feature>